<evidence type="ECO:0000313" key="3">
    <source>
        <dbReference type="Proteomes" id="UP000186817"/>
    </source>
</evidence>
<feature type="region of interest" description="Disordered" evidence="1">
    <location>
        <begin position="1"/>
        <end position="23"/>
    </location>
</feature>
<protein>
    <submittedName>
        <fullName evidence="2">Uncharacterized protein</fullName>
    </submittedName>
</protein>
<evidence type="ECO:0000313" key="2">
    <source>
        <dbReference type="EMBL" id="OLP92397.1"/>
    </source>
</evidence>
<dbReference type="EMBL" id="LSRX01000624">
    <property type="protein sequence ID" value="OLP92397.1"/>
    <property type="molecule type" value="Genomic_DNA"/>
</dbReference>
<dbReference type="OrthoDB" id="431866at2759"/>
<gene>
    <name evidence="2" type="ORF">AK812_SmicGene25814</name>
</gene>
<feature type="compositionally biased region" description="Low complexity" evidence="1">
    <location>
        <begin position="1"/>
        <end position="16"/>
    </location>
</feature>
<proteinExistence type="predicted"/>
<comment type="caution">
    <text evidence="2">The sequence shown here is derived from an EMBL/GenBank/DDBJ whole genome shotgun (WGS) entry which is preliminary data.</text>
</comment>
<feature type="compositionally biased region" description="Gly residues" evidence="1">
    <location>
        <begin position="311"/>
        <end position="326"/>
    </location>
</feature>
<feature type="region of interest" description="Disordered" evidence="1">
    <location>
        <begin position="311"/>
        <end position="349"/>
    </location>
</feature>
<sequence length="349" mass="38682">MSTSTSAPAATPETSAGAGDDRTSLPWAAIPRYVPGVTDTTEYGKKLKFLAEVWPKEHLSSLAPRVALLCEGSAFKKIARLDAAKLKVADTTGVELIVKTLGGAWGQTILEEKYEQFEKAIFGTVQRSDETHDSYLARHDIHFEELLAQNITFEELRSYVLLRQSQLSSDDKKRIVVEHGGKLTYEKVKSSIRLLGSRFFGEFQGQRANPRTKVYDANTLEEFYAEEPEKAFQATATSSNPSLDENEGELEPEFLEAMAAQEDSDALQVQSFEEELEGYFQETPDLQEALVSYLEARSRLLAKKKSRGFWPVGGSGKGGGKGGRGFKGGKGRGKSGREQLLARLNEWQR</sequence>
<reference evidence="2 3" key="1">
    <citation type="submission" date="2016-02" db="EMBL/GenBank/DDBJ databases">
        <title>Genome analysis of coral dinoflagellate symbionts highlights evolutionary adaptations to a symbiotic lifestyle.</title>
        <authorList>
            <person name="Aranda M."/>
            <person name="Li Y."/>
            <person name="Liew Y.J."/>
            <person name="Baumgarten S."/>
            <person name="Simakov O."/>
            <person name="Wilson M."/>
            <person name="Piel J."/>
            <person name="Ashoor H."/>
            <person name="Bougouffa S."/>
            <person name="Bajic V.B."/>
            <person name="Ryu T."/>
            <person name="Ravasi T."/>
            <person name="Bayer T."/>
            <person name="Micklem G."/>
            <person name="Kim H."/>
            <person name="Bhak J."/>
            <person name="Lajeunesse T.C."/>
            <person name="Voolstra C.R."/>
        </authorList>
    </citation>
    <scope>NUCLEOTIDE SEQUENCE [LARGE SCALE GENOMIC DNA]</scope>
    <source>
        <strain evidence="2 3">CCMP2467</strain>
    </source>
</reference>
<accession>A0A1Q9DB55</accession>
<evidence type="ECO:0000256" key="1">
    <source>
        <dbReference type="SAM" id="MobiDB-lite"/>
    </source>
</evidence>
<dbReference type="Proteomes" id="UP000186817">
    <property type="component" value="Unassembled WGS sequence"/>
</dbReference>
<name>A0A1Q9DB55_SYMMI</name>
<keyword evidence="3" id="KW-1185">Reference proteome</keyword>
<organism evidence="2 3">
    <name type="scientific">Symbiodinium microadriaticum</name>
    <name type="common">Dinoflagellate</name>
    <name type="synonym">Zooxanthella microadriatica</name>
    <dbReference type="NCBI Taxonomy" id="2951"/>
    <lineage>
        <taxon>Eukaryota</taxon>
        <taxon>Sar</taxon>
        <taxon>Alveolata</taxon>
        <taxon>Dinophyceae</taxon>
        <taxon>Suessiales</taxon>
        <taxon>Symbiodiniaceae</taxon>
        <taxon>Symbiodinium</taxon>
    </lineage>
</organism>
<dbReference type="AlphaFoldDB" id="A0A1Q9DB55"/>